<reference evidence="11" key="1">
    <citation type="submission" date="2010-08" db="EMBL/GenBank/DDBJ databases">
        <title>Genome sequence of Parvularcula bermudensis HTCC2503.</title>
        <authorList>
            <person name="Kang D.-M."/>
            <person name="Oh H.-M."/>
            <person name="Cho J.-C."/>
        </authorList>
    </citation>
    <scope>NUCLEOTIDE SEQUENCE [LARGE SCALE GENOMIC DNA]</scope>
    <source>
        <strain evidence="11">ATCC BAA-594 / HTCC2503 / KCTC 12087</strain>
    </source>
</reference>
<name>E0TCA0_PARBH</name>
<evidence type="ECO:0000256" key="8">
    <source>
        <dbReference type="ARBA" id="ARBA00023175"/>
    </source>
</evidence>
<keyword evidence="8" id="KW-0505">Motor protein</keyword>
<reference evidence="10 11" key="2">
    <citation type="journal article" date="2011" name="J. Bacteriol.">
        <title>Complete genome sequence of strain HTCC2503T of Parvularcula bermudensis, the type species of the order "Parvularculales" in the class Alphaproteobacteria.</title>
        <authorList>
            <person name="Oh H.M."/>
            <person name="Kang I."/>
            <person name="Vergin K.L."/>
            <person name="Kang D."/>
            <person name="Rhee K.H."/>
            <person name="Giovannoni S.J."/>
            <person name="Cho J.C."/>
        </authorList>
    </citation>
    <scope>NUCLEOTIDE SEQUENCE [LARGE SCALE GENOMIC DNA]</scope>
    <source>
        <strain evidence="11">ATCC BAA-594 / HTCC2503 / KCTC 12087</strain>
    </source>
</reference>
<keyword evidence="7" id="KW-0175">Coiled coil</keyword>
<evidence type="ECO:0000256" key="5">
    <source>
        <dbReference type="ARBA" id="ARBA00022737"/>
    </source>
</evidence>
<sequence length="938" mass="105485">MSEIFVNRGEAKAWFRERLRNIPNQGATISVFHGEGGQGKTALCDKIESMTRGGDWTLHDAQLYCARVNFDRSSNLILDPILLLIKIRNAYAEQGITVPGFDLALAYVWERVRPEEPPKTLKNAWLSKAHCAFGEGASDSIEIGAAIVGSEIQKIPFMGSFLAQIAKWSIDTTKRAWLVRAKPYVSDFIDRGKARNDAELIDALISVLAKELSVALQDDDRKKLVLLLDEYEWAFPAVGMRGQHPVDRALRRFCESADRLAATFFARSKLPWKSNRFLHIGDEDHFELDGLERRYGEEWLIQAAIDDEAVRRSMLDSSMSEEEDGHRCYPLVLDLCLDLYNAFGEKGITPTPQDFFLAPTGLEGKLDDLVNKISRRFEENLHLRDAVDYLALAGRFDGETLDFISSEFQLQLPGGGLDLITSLSIVKPDDKATGPEKFVLHRKIAEVFRLRMDEVRRNEGGTRLIEHFLARANVDHPEEVDADVISSIAIAAEIRERHGASGYVDWLTNAVQVLQAAAKSSELEGLWRRALEITLAEFGEDHPDTATSYNNIAYNLNAQGRYGEAAPLLRQGLEIFQRVLGEDHPDTASSYNNVAYNLNAQGRYVEAAPLYRQGLEIFQRVLGEDHPDTASSYNNVAYNLNAQGRYVEAAPLFQQGLEIRRRVLGEDHPDTAASYNNVASNLDDQGRYGEAAPLYRQGLEIRRRVLGEDHPSTASSYNNVASNLNAQGRYVEAAPLYRQGLEIRRRVLGEDHPDTASSYNNVAYNLDAQGRYGEAEPLYRQGLEIRRRVLGEDHPDTAASYNNIAANLNAQGRYGEAAPLYRQGLEIRRRVLGEDHPDTATSYNNVAYNLNAQGRYGEAEPLLRRALEIRRRVLGEDHPSTAISYNNVASNLDDQGRYVEAAPLYRQGLEICRRVLGEDHPTTRVVRKNLEILLERRR</sequence>
<evidence type="ECO:0000256" key="2">
    <source>
        <dbReference type="ARBA" id="ARBA00009622"/>
    </source>
</evidence>
<evidence type="ECO:0000256" key="7">
    <source>
        <dbReference type="ARBA" id="ARBA00023054"/>
    </source>
</evidence>
<dbReference type="SMART" id="SM00028">
    <property type="entry name" value="TPR"/>
    <property type="match status" value="9"/>
</dbReference>
<dbReference type="SUPFAM" id="SSF48452">
    <property type="entry name" value="TPR-like"/>
    <property type="match status" value="3"/>
</dbReference>
<keyword evidence="5" id="KW-0677">Repeat</keyword>
<dbReference type="EMBL" id="CP002156">
    <property type="protein sequence ID" value="ADM08533.1"/>
    <property type="molecule type" value="Genomic_DNA"/>
</dbReference>
<dbReference type="PANTHER" id="PTHR45783:SF3">
    <property type="entry name" value="KINESIN LIGHT CHAIN"/>
    <property type="match status" value="1"/>
</dbReference>
<keyword evidence="3" id="KW-0963">Cytoplasm</keyword>
<keyword evidence="9" id="KW-0206">Cytoskeleton</keyword>
<evidence type="ECO:0000256" key="4">
    <source>
        <dbReference type="ARBA" id="ARBA00022701"/>
    </source>
</evidence>
<dbReference type="GO" id="GO:0007018">
    <property type="term" value="P:microtubule-based movement"/>
    <property type="evidence" value="ECO:0007669"/>
    <property type="project" value="TreeGrafter"/>
</dbReference>
<comment type="subcellular location">
    <subcellularLocation>
        <location evidence="1">Cytoplasm</location>
        <location evidence="1">Cytoskeleton</location>
    </subcellularLocation>
</comment>
<dbReference type="GO" id="GO:0005871">
    <property type="term" value="C:kinesin complex"/>
    <property type="evidence" value="ECO:0007669"/>
    <property type="project" value="InterPro"/>
</dbReference>
<dbReference type="GO" id="GO:0019894">
    <property type="term" value="F:kinesin binding"/>
    <property type="evidence" value="ECO:0007669"/>
    <property type="project" value="TreeGrafter"/>
</dbReference>
<dbReference type="eggNOG" id="COG0457">
    <property type="taxonomic scope" value="Bacteria"/>
</dbReference>
<dbReference type="KEGG" id="pbr:PB2503_02277"/>
<comment type="similarity">
    <text evidence="2">Belongs to the kinesin light chain family.</text>
</comment>
<keyword evidence="4" id="KW-0493">Microtubule</keyword>
<dbReference type="InterPro" id="IPR011990">
    <property type="entry name" value="TPR-like_helical_dom_sf"/>
</dbReference>
<dbReference type="Gene3D" id="1.25.40.10">
    <property type="entry name" value="Tetratricopeptide repeat domain"/>
    <property type="match status" value="3"/>
</dbReference>
<dbReference type="Proteomes" id="UP000001302">
    <property type="component" value="Chromosome"/>
</dbReference>
<keyword evidence="11" id="KW-1185">Reference proteome</keyword>
<dbReference type="AlphaFoldDB" id="E0TCA0"/>
<protein>
    <submittedName>
        <fullName evidence="10">Uncharacterized protein</fullName>
    </submittedName>
</protein>
<dbReference type="PRINTS" id="PR00381">
    <property type="entry name" value="KINESINLIGHT"/>
</dbReference>
<organism evidence="10 11">
    <name type="scientific">Parvularcula bermudensis (strain ATCC BAA-594 / HTCC2503 / KCTC 12087)</name>
    <dbReference type="NCBI Taxonomy" id="314260"/>
    <lineage>
        <taxon>Bacteria</taxon>
        <taxon>Pseudomonadati</taxon>
        <taxon>Pseudomonadota</taxon>
        <taxon>Alphaproteobacteria</taxon>
        <taxon>Parvularculales</taxon>
        <taxon>Parvularculaceae</taxon>
        <taxon>Parvularcula</taxon>
    </lineage>
</organism>
<dbReference type="GO" id="GO:0005737">
    <property type="term" value="C:cytoplasm"/>
    <property type="evidence" value="ECO:0007669"/>
    <property type="project" value="TreeGrafter"/>
</dbReference>
<evidence type="ECO:0000256" key="1">
    <source>
        <dbReference type="ARBA" id="ARBA00004245"/>
    </source>
</evidence>
<evidence type="ECO:0000256" key="6">
    <source>
        <dbReference type="ARBA" id="ARBA00022803"/>
    </source>
</evidence>
<evidence type="ECO:0000313" key="10">
    <source>
        <dbReference type="EMBL" id="ADM08533.1"/>
    </source>
</evidence>
<evidence type="ECO:0000313" key="11">
    <source>
        <dbReference type="Proteomes" id="UP000001302"/>
    </source>
</evidence>
<evidence type="ECO:0000256" key="3">
    <source>
        <dbReference type="ARBA" id="ARBA00022490"/>
    </source>
</evidence>
<keyword evidence="6" id="KW-0802">TPR repeat</keyword>
<evidence type="ECO:0000256" key="9">
    <source>
        <dbReference type="ARBA" id="ARBA00023212"/>
    </source>
</evidence>
<proteinExistence type="inferred from homology"/>
<dbReference type="InterPro" id="IPR019734">
    <property type="entry name" value="TPR_rpt"/>
</dbReference>
<dbReference type="GO" id="GO:0005874">
    <property type="term" value="C:microtubule"/>
    <property type="evidence" value="ECO:0007669"/>
    <property type="project" value="UniProtKB-KW"/>
</dbReference>
<dbReference type="PANTHER" id="PTHR45783">
    <property type="entry name" value="KINESIN LIGHT CHAIN"/>
    <property type="match status" value="1"/>
</dbReference>
<dbReference type="Pfam" id="PF13424">
    <property type="entry name" value="TPR_12"/>
    <property type="match status" value="4"/>
</dbReference>
<dbReference type="HOGENOM" id="CLU_312564_0_0_5"/>
<dbReference type="STRING" id="314260.PB2503_02277"/>
<accession>E0TCA0</accession>
<dbReference type="InterPro" id="IPR002151">
    <property type="entry name" value="Kinesin_light"/>
</dbReference>
<gene>
    <name evidence="10" type="ordered locus">PB2503_02277</name>
</gene>